<keyword evidence="11" id="KW-0479">Metal-binding</keyword>
<gene>
    <name evidence="14" type="ORF">CAOG_000742</name>
</gene>
<dbReference type="RefSeq" id="XP_004365613.2">
    <property type="nucleotide sequence ID" value="XM_004365556.2"/>
</dbReference>
<dbReference type="GO" id="GO:0030488">
    <property type="term" value="P:tRNA methylation"/>
    <property type="evidence" value="ECO:0007669"/>
    <property type="project" value="TreeGrafter"/>
</dbReference>
<evidence type="ECO:0000313" key="15">
    <source>
        <dbReference type="Proteomes" id="UP000008743"/>
    </source>
</evidence>
<evidence type="ECO:0000256" key="2">
    <source>
        <dbReference type="ARBA" id="ARBA00004496"/>
    </source>
</evidence>
<keyword evidence="7" id="KW-0808">Transferase</keyword>
<comment type="similarity">
    <text evidence="3">Belongs to the TRM44 family.</text>
</comment>
<dbReference type="STRING" id="595528.A0A0D2WJ37"/>
<keyword evidence="8" id="KW-0949">S-adenosyl-L-methionine</keyword>
<dbReference type="EMBL" id="KE346360">
    <property type="protein sequence ID" value="KJE89228.1"/>
    <property type="molecule type" value="Genomic_DNA"/>
</dbReference>
<dbReference type="GO" id="GO:0008270">
    <property type="term" value="F:zinc ion binding"/>
    <property type="evidence" value="ECO:0007669"/>
    <property type="project" value="UniProtKB-KW"/>
</dbReference>
<evidence type="ECO:0000256" key="8">
    <source>
        <dbReference type="ARBA" id="ARBA00022691"/>
    </source>
</evidence>
<evidence type="ECO:0000256" key="9">
    <source>
        <dbReference type="ARBA" id="ARBA00022694"/>
    </source>
</evidence>
<evidence type="ECO:0000256" key="11">
    <source>
        <dbReference type="PROSITE-ProRule" id="PRU00723"/>
    </source>
</evidence>
<keyword evidence="6" id="KW-0489">Methyltransferase</keyword>
<dbReference type="OrthoDB" id="10047021at2759"/>
<comment type="function">
    <text evidence="1">Probable adenosyl-L-methionine (AdoMet)-dependent tRNA (uracil-O(2)-)-methyltransferase.</text>
</comment>
<comment type="subcellular location">
    <subcellularLocation>
        <location evidence="2">Cytoplasm</location>
    </subcellularLocation>
</comment>
<name>A0A0D2WJ37_CAPO3</name>
<proteinExistence type="inferred from homology"/>
<keyword evidence="11" id="KW-0863">Zinc-finger</keyword>
<accession>A0A0D2WJ37</accession>
<feature type="domain" description="C3H1-type" evidence="13">
    <location>
        <begin position="800"/>
        <end position="829"/>
    </location>
</feature>
<keyword evidence="15" id="KW-1185">Reference proteome</keyword>
<dbReference type="InterPro" id="IPR000571">
    <property type="entry name" value="Znf_CCCH"/>
</dbReference>
<dbReference type="PhylomeDB" id="A0A0D2WJ37"/>
<feature type="region of interest" description="Disordered" evidence="12">
    <location>
        <begin position="532"/>
        <end position="555"/>
    </location>
</feature>
<dbReference type="PANTHER" id="PTHR21210">
    <property type="entry name" value="TRNA (URACIL-O(2)-)-METHYLTRANSFERASE-RELATED"/>
    <property type="match status" value="1"/>
</dbReference>
<dbReference type="InParanoid" id="A0A0D2WJ37"/>
<organism evidence="14 15">
    <name type="scientific">Capsaspora owczarzaki (strain ATCC 30864)</name>
    <dbReference type="NCBI Taxonomy" id="595528"/>
    <lineage>
        <taxon>Eukaryota</taxon>
        <taxon>Filasterea</taxon>
        <taxon>Capsaspora</taxon>
    </lineage>
</organism>
<evidence type="ECO:0000256" key="1">
    <source>
        <dbReference type="ARBA" id="ARBA00002778"/>
    </source>
</evidence>
<evidence type="ECO:0000256" key="10">
    <source>
        <dbReference type="ARBA" id="ARBA00047957"/>
    </source>
</evidence>
<sequence>MDLASASELLSTSPRVWMHVEGTAPPPSPPLDRDRFLTAVALYTERPQLINKRFKGAAVLATRPNISLEGDAAAHALAALYNAAADWSTVQAKDGSIQETEAEAEASNDSHDALSGARGVAMTARRMIVPRARHGWFSEYELHPVEFAVVRHGAPLPSVTLVPWVYSVENPMGVGELPLVCWRFALDVQGQIQLFASVANAPEPEATSVKVVHWRTPTQDQLARLAEGFVWKAGQFLERLYGLSIPLQSLPTATTARKTNPSSTSLIDDAEASSSSLAATPSSTAAAALDRFASTPDFTPAAYVPATLSASNLPFTAMIDVETFLSTYDRLKATYGWPLAASWSEKTDASKFVFEDVVIASYLLCLWELPQFCNPATKLPQKQRFVDLGCGNGLLVWILSREGHTGYGVDLAARDIWTRFSGEARLEVRAIHPNVDVFPEADWLIGNHSDELTPWMPFMAMRSSPSTKYIVIPCCTFDLFCRFQKTSFVNDVINERVQRITASEQDHLLQPLGVAAAPTTTVSALEADAAAGASSGGKDSSLRGKRRHDGSPAITSSSASTYVEYLHYTRQLGRVCGFNVYTDVLRIPSTKKVCHIGVPTLELSEALAAPSASVSARVDELLDANWMSCASSAGLSAEEIDVQRAKRVFIARSATQEVVNCTQLPPDFLQAAVRVVLAALTTEDKLASGPVLTTWDGRPWRRGGSISMGEVAQLFSKDMLTQMKSNHGGLKTLLKNHHYMFEANATVALRDWPSTKLEDLLERRREAEANSRKKPRIEAAVVVASEISEMETEAPAPPPQRARRPCLLHLYHPDGCPLGEHCGYVHVDREQYLAEHP</sequence>
<evidence type="ECO:0000259" key="13">
    <source>
        <dbReference type="PROSITE" id="PS50103"/>
    </source>
</evidence>
<evidence type="ECO:0000256" key="5">
    <source>
        <dbReference type="ARBA" id="ARBA00022490"/>
    </source>
</evidence>
<dbReference type="Proteomes" id="UP000008743">
    <property type="component" value="Unassembled WGS sequence"/>
</dbReference>
<evidence type="ECO:0000256" key="6">
    <source>
        <dbReference type="ARBA" id="ARBA00022603"/>
    </source>
</evidence>
<feature type="zinc finger region" description="C3H1-type" evidence="11">
    <location>
        <begin position="800"/>
        <end position="829"/>
    </location>
</feature>
<evidence type="ECO:0000256" key="4">
    <source>
        <dbReference type="ARBA" id="ARBA00012795"/>
    </source>
</evidence>
<dbReference type="AlphaFoldDB" id="A0A0D2WJ37"/>
<dbReference type="InterPro" id="IPR011671">
    <property type="entry name" value="tRNA_uracil_MeTrfase"/>
</dbReference>
<evidence type="ECO:0000256" key="3">
    <source>
        <dbReference type="ARBA" id="ARBA00009056"/>
    </source>
</evidence>
<dbReference type="GO" id="GO:0141101">
    <property type="term" value="F:tRNA(Ser) (uridine(44)-2'-O-)-methyltransferase activity"/>
    <property type="evidence" value="ECO:0007669"/>
    <property type="project" value="UniProtKB-EC"/>
</dbReference>
<dbReference type="SUPFAM" id="SSF53335">
    <property type="entry name" value="S-adenosyl-L-methionine-dependent methyltransferases"/>
    <property type="match status" value="1"/>
</dbReference>
<dbReference type="PROSITE" id="PS50103">
    <property type="entry name" value="ZF_C3H1"/>
    <property type="match status" value="1"/>
</dbReference>
<keyword evidence="9" id="KW-0819">tRNA processing</keyword>
<evidence type="ECO:0000313" key="14">
    <source>
        <dbReference type="EMBL" id="KJE89228.1"/>
    </source>
</evidence>
<dbReference type="Pfam" id="PF07757">
    <property type="entry name" value="AdoMet_MTase"/>
    <property type="match status" value="1"/>
</dbReference>
<evidence type="ECO:0000256" key="7">
    <source>
        <dbReference type="ARBA" id="ARBA00022679"/>
    </source>
</evidence>
<dbReference type="GO" id="GO:0005737">
    <property type="term" value="C:cytoplasm"/>
    <property type="evidence" value="ECO:0007669"/>
    <property type="project" value="UniProtKB-SubCell"/>
</dbReference>
<dbReference type="eggNOG" id="KOG3790">
    <property type="taxonomic scope" value="Eukaryota"/>
</dbReference>
<protein>
    <recommendedName>
        <fullName evidence="4">tRNA(Ser) (uridine(44)-2'-O)-methyltransferase</fullName>
        <ecNumber evidence="4">2.1.1.211</ecNumber>
    </recommendedName>
</protein>
<dbReference type="InterPro" id="IPR029063">
    <property type="entry name" value="SAM-dependent_MTases_sf"/>
</dbReference>
<keyword evidence="5" id="KW-0963">Cytoplasm</keyword>
<reference evidence="15" key="1">
    <citation type="submission" date="2011-02" db="EMBL/GenBank/DDBJ databases">
        <title>The Genome Sequence of Capsaspora owczarzaki ATCC 30864.</title>
        <authorList>
            <person name="Russ C."/>
            <person name="Cuomo C."/>
            <person name="Burger G."/>
            <person name="Gray M.W."/>
            <person name="Holland P.W.H."/>
            <person name="King N."/>
            <person name="Lang F.B.F."/>
            <person name="Roger A.J."/>
            <person name="Ruiz-Trillo I."/>
            <person name="Young S.K."/>
            <person name="Zeng Q."/>
            <person name="Gargeya S."/>
            <person name="Alvarado L."/>
            <person name="Berlin A."/>
            <person name="Chapman S.B."/>
            <person name="Chen Z."/>
            <person name="Freedman E."/>
            <person name="Gellesch M."/>
            <person name="Goldberg J."/>
            <person name="Griggs A."/>
            <person name="Gujja S."/>
            <person name="Heilman E."/>
            <person name="Heiman D."/>
            <person name="Howarth C."/>
            <person name="Mehta T."/>
            <person name="Neiman D."/>
            <person name="Pearson M."/>
            <person name="Roberts A."/>
            <person name="Saif S."/>
            <person name="Shea T."/>
            <person name="Shenoy N."/>
            <person name="Sisk P."/>
            <person name="Stolte C."/>
            <person name="Sykes S."/>
            <person name="White J."/>
            <person name="Yandava C."/>
            <person name="Haas B."/>
            <person name="Nusbaum C."/>
            <person name="Birren B."/>
        </authorList>
    </citation>
    <scope>NUCLEOTIDE SEQUENCE</scope>
    <source>
        <strain evidence="15">ATCC 30864</strain>
    </source>
</reference>
<dbReference type="PANTHER" id="PTHR21210:SF0">
    <property type="entry name" value="TRNA (URACIL-O(2)-)-METHYLTRANSFERASE-RELATED"/>
    <property type="match status" value="1"/>
</dbReference>
<dbReference type="EC" id="2.1.1.211" evidence="4"/>
<dbReference type="Gene3D" id="3.40.50.150">
    <property type="entry name" value="Vaccinia Virus protein VP39"/>
    <property type="match status" value="1"/>
</dbReference>
<comment type="catalytic activity">
    <reaction evidence="10">
        <text>uridine(44) in tRNA(Ser) + S-adenosyl-L-methionine = 2'-O-methyluridine(44) in tRNA(Ser) + S-adenosyl-L-homocysteine + H(+)</text>
        <dbReference type="Rhea" id="RHEA:43100"/>
        <dbReference type="Rhea" id="RHEA-COMP:10339"/>
        <dbReference type="Rhea" id="RHEA-COMP:10340"/>
        <dbReference type="ChEBI" id="CHEBI:15378"/>
        <dbReference type="ChEBI" id="CHEBI:57856"/>
        <dbReference type="ChEBI" id="CHEBI:59789"/>
        <dbReference type="ChEBI" id="CHEBI:65315"/>
        <dbReference type="ChEBI" id="CHEBI:74478"/>
        <dbReference type="EC" id="2.1.1.211"/>
    </reaction>
</comment>
<evidence type="ECO:0000256" key="12">
    <source>
        <dbReference type="SAM" id="MobiDB-lite"/>
    </source>
</evidence>
<keyword evidence="11" id="KW-0862">Zinc</keyword>